<dbReference type="InterPro" id="IPR024402">
    <property type="entry name" value="DUF2726"/>
</dbReference>
<keyword evidence="2" id="KW-0812">Transmembrane</keyword>
<feature type="domain" description="DUF2726" evidence="3">
    <location>
        <begin position="39"/>
        <end position="157"/>
    </location>
</feature>
<evidence type="ECO:0000256" key="1">
    <source>
        <dbReference type="SAM" id="MobiDB-lite"/>
    </source>
</evidence>
<dbReference type="Pfam" id="PF10881">
    <property type="entry name" value="DUF2726"/>
    <property type="match status" value="1"/>
</dbReference>
<protein>
    <submittedName>
        <fullName evidence="4">DUF2726 domain-containing protein</fullName>
    </submittedName>
</protein>
<gene>
    <name evidence="4" type="ORF">ACFSJC_17815</name>
</gene>
<reference evidence="5" key="1">
    <citation type="journal article" date="2019" name="Int. J. Syst. Evol. Microbiol.">
        <title>The Global Catalogue of Microorganisms (GCM) 10K type strain sequencing project: providing services to taxonomists for standard genome sequencing and annotation.</title>
        <authorList>
            <consortium name="The Broad Institute Genomics Platform"/>
            <consortium name="The Broad Institute Genome Sequencing Center for Infectious Disease"/>
            <person name="Wu L."/>
            <person name="Ma J."/>
        </authorList>
    </citation>
    <scope>NUCLEOTIDE SEQUENCE [LARGE SCALE GENOMIC DNA]</scope>
    <source>
        <strain evidence="5">KACC 12597</strain>
    </source>
</reference>
<evidence type="ECO:0000259" key="3">
    <source>
        <dbReference type="Pfam" id="PF10881"/>
    </source>
</evidence>
<proteinExistence type="predicted"/>
<dbReference type="EMBL" id="JBHUHX010000052">
    <property type="protein sequence ID" value="MFD2113709.1"/>
    <property type="molecule type" value="Genomic_DNA"/>
</dbReference>
<keyword evidence="2" id="KW-1133">Transmembrane helix</keyword>
<comment type="caution">
    <text evidence="4">The sequence shown here is derived from an EMBL/GenBank/DDBJ whole genome shotgun (WGS) entry which is preliminary data.</text>
</comment>
<evidence type="ECO:0000313" key="4">
    <source>
        <dbReference type="EMBL" id="MFD2113709.1"/>
    </source>
</evidence>
<accession>A0ABW4YDE7</accession>
<feature type="region of interest" description="Disordered" evidence="1">
    <location>
        <begin position="188"/>
        <end position="258"/>
    </location>
</feature>
<evidence type="ECO:0000256" key="2">
    <source>
        <dbReference type="SAM" id="Phobius"/>
    </source>
</evidence>
<name>A0ABW4YDE7_9GAMM</name>
<feature type="transmembrane region" description="Helical" evidence="2">
    <location>
        <begin position="6"/>
        <end position="22"/>
    </location>
</feature>
<keyword evidence="5" id="KW-1185">Reference proteome</keyword>
<dbReference type="Proteomes" id="UP001597337">
    <property type="component" value="Unassembled WGS sequence"/>
</dbReference>
<feature type="compositionally biased region" description="Basic and acidic residues" evidence="1">
    <location>
        <begin position="205"/>
        <end position="233"/>
    </location>
</feature>
<sequence>MGYFYFLLGAAAILVLSMLLSLRKSLKRQFALPYVADRTFFTPEQRAFVSVLERALGTDYRVYAKVRVADVVGLRGRLSRDDRDRAYLRLGDRRFDYLVCAADTSSIVCAVNLAPRSRRGKPPPKDVLDRICAAAGLPFVRIRESDDYALDEVAAIVSDVMHPRKASEGDGVLPHAEAEETLLGLSKSILGEERPARPARAPARSVREAGAPRRREPEVGVSKRRDPLILGREDIEDGPSFTIQGDLDDVAPSRGRRR</sequence>
<dbReference type="RefSeq" id="WP_386028537.1">
    <property type="nucleotide sequence ID" value="NZ_JBHUHX010000052.1"/>
</dbReference>
<evidence type="ECO:0000313" key="5">
    <source>
        <dbReference type="Proteomes" id="UP001597337"/>
    </source>
</evidence>
<organism evidence="4 5">
    <name type="scientific">Thiorhodococcus fuscus</name>
    <dbReference type="NCBI Taxonomy" id="527200"/>
    <lineage>
        <taxon>Bacteria</taxon>
        <taxon>Pseudomonadati</taxon>
        <taxon>Pseudomonadota</taxon>
        <taxon>Gammaproteobacteria</taxon>
        <taxon>Chromatiales</taxon>
        <taxon>Chromatiaceae</taxon>
        <taxon>Thiorhodococcus</taxon>
    </lineage>
</organism>
<keyword evidence="2" id="KW-0472">Membrane</keyword>